<organism evidence="1 2">
    <name type="scientific">Ixodes persulcatus</name>
    <name type="common">Taiga tick</name>
    <dbReference type="NCBI Taxonomy" id="34615"/>
    <lineage>
        <taxon>Eukaryota</taxon>
        <taxon>Metazoa</taxon>
        <taxon>Ecdysozoa</taxon>
        <taxon>Arthropoda</taxon>
        <taxon>Chelicerata</taxon>
        <taxon>Arachnida</taxon>
        <taxon>Acari</taxon>
        <taxon>Parasitiformes</taxon>
        <taxon>Ixodida</taxon>
        <taxon>Ixodoidea</taxon>
        <taxon>Ixodidae</taxon>
        <taxon>Ixodinae</taxon>
        <taxon>Ixodes</taxon>
    </lineage>
</organism>
<reference evidence="1 2" key="1">
    <citation type="journal article" date="2020" name="Cell">
        <title>Large-Scale Comparative Analyses of Tick Genomes Elucidate Their Genetic Diversity and Vector Capacities.</title>
        <authorList>
            <consortium name="Tick Genome and Microbiome Consortium (TIGMIC)"/>
            <person name="Jia N."/>
            <person name="Wang J."/>
            <person name="Shi W."/>
            <person name="Du L."/>
            <person name="Sun Y."/>
            <person name="Zhan W."/>
            <person name="Jiang J.F."/>
            <person name="Wang Q."/>
            <person name="Zhang B."/>
            <person name="Ji P."/>
            <person name="Bell-Sakyi L."/>
            <person name="Cui X.M."/>
            <person name="Yuan T.T."/>
            <person name="Jiang B.G."/>
            <person name="Yang W.F."/>
            <person name="Lam T.T."/>
            <person name="Chang Q.C."/>
            <person name="Ding S.J."/>
            <person name="Wang X.J."/>
            <person name="Zhu J.G."/>
            <person name="Ruan X.D."/>
            <person name="Zhao L."/>
            <person name="Wei J.T."/>
            <person name="Ye R.Z."/>
            <person name="Que T.C."/>
            <person name="Du C.H."/>
            <person name="Zhou Y.H."/>
            <person name="Cheng J.X."/>
            <person name="Dai P.F."/>
            <person name="Guo W.B."/>
            <person name="Han X.H."/>
            <person name="Huang E.J."/>
            <person name="Li L.F."/>
            <person name="Wei W."/>
            <person name="Gao Y.C."/>
            <person name="Liu J.Z."/>
            <person name="Shao H.Z."/>
            <person name="Wang X."/>
            <person name="Wang C.C."/>
            <person name="Yang T.C."/>
            <person name="Huo Q.B."/>
            <person name="Li W."/>
            <person name="Chen H.Y."/>
            <person name="Chen S.E."/>
            <person name="Zhou L.G."/>
            <person name="Ni X.B."/>
            <person name="Tian J.H."/>
            <person name="Sheng Y."/>
            <person name="Liu T."/>
            <person name="Pan Y.S."/>
            <person name="Xia L.Y."/>
            <person name="Li J."/>
            <person name="Zhao F."/>
            <person name="Cao W.C."/>
        </authorList>
    </citation>
    <scope>NUCLEOTIDE SEQUENCE [LARGE SCALE GENOMIC DNA]</scope>
    <source>
        <strain evidence="1">Iper-2018</strain>
    </source>
</reference>
<dbReference type="EMBL" id="JABSTQ010011341">
    <property type="protein sequence ID" value="KAG0412501.1"/>
    <property type="molecule type" value="Genomic_DNA"/>
</dbReference>
<comment type="caution">
    <text evidence="1">The sequence shown here is derived from an EMBL/GenBank/DDBJ whole genome shotgun (WGS) entry which is preliminary data.</text>
</comment>
<accession>A0AC60NZJ9</accession>
<sequence length="213" mass="22258">RDVSLQHRGNRPTSTQSNLRRGRRTSGGPPTDARCAITAVKPATFTVDAPTDNWGCAGSTRTTRAQGKAQHGRGCCHGHPSAVVLRAGEEELRHICPFSAVRAARVGISASRRRQWSRTGVRGHGAVRSDAVDDGGDSATRAPAGSCRVIPGRALLVGVHRRGRSGDKESGVGEGANAGRPEPGPGWARDVVSQPVSLLTALDAAVTRDPLEG</sequence>
<gene>
    <name evidence="1" type="ORF">HPB47_010356</name>
</gene>
<evidence type="ECO:0000313" key="1">
    <source>
        <dbReference type="EMBL" id="KAG0412501.1"/>
    </source>
</evidence>
<dbReference type="Proteomes" id="UP000805193">
    <property type="component" value="Unassembled WGS sequence"/>
</dbReference>
<feature type="non-terminal residue" evidence="1">
    <location>
        <position position="1"/>
    </location>
</feature>
<name>A0AC60NZJ9_IXOPE</name>
<evidence type="ECO:0000313" key="2">
    <source>
        <dbReference type="Proteomes" id="UP000805193"/>
    </source>
</evidence>
<proteinExistence type="predicted"/>
<protein>
    <submittedName>
        <fullName evidence="1">Uncharacterized protein</fullName>
    </submittedName>
</protein>
<keyword evidence="2" id="KW-1185">Reference proteome</keyword>